<evidence type="ECO:0000256" key="7">
    <source>
        <dbReference type="ARBA" id="ARBA00022842"/>
    </source>
</evidence>
<feature type="binding site" evidence="9">
    <location>
        <position position="176"/>
    </location>
    <ligand>
        <name>Mg(2+)</name>
        <dbReference type="ChEBI" id="CHEBI:18420"/>
        <note>catalytic</note>
    </ligand>
</feature>
<evidence type="ECO:0000313" key="13">
    <source>
        <dbReference type="EMBL" id="MBM3331935.1"/>
    </source>
</evidence>
<dbReference type="InterPro" id="IPR020821">
    <property type="entry name" value="ENPP1-3/EXOG-like_nuc-like"/>
</dbReference>
<keyword evidence="5 10" id="KW-0255">Endonuclease</keyword>
<accession>A0A938BRS8</accession>
<evidence type="ECO:0000256" key="2">
    <source>
        <dbReference type="ARBA" id="ARBA00010052"/>
    </source>
</evidence>
<dbReference type="PANTHER" id="PTHR13966">
    <property type="entry name" value="ENDONUCLEASE RELATED"/>
    <property type="match status" value="1"/>
</dbReference>
<dbReference type="SMART" id="SM00477">
    <property type="entry name" value="NUC"/>
    <property type="match status" value="1"/>
</dbReference>
<evidence type="ECO:0000259" key="12">
    <source>
        <dbReference type="SMART" id="SM00892"/>
    </source>
</evidence>
<dbReference type="InterPro" id="IPR044929">
    <property type="entry name" value="DNA/RNA_non-sp_Endonuclease_sf"/>
</dbReference>
<proteinExistence type="inferred from homology"/>
<evidence type="ECO:0000256" key="1">
    <source>
        <dbReference type="ARBA" id="ARBA00001946"/>
    </source>
</evidence>
<dbReference type="GO" id="GO:0003676">
    <property type="term" value="F:nucleic acid binding"/>
    <property type="evidence" value="ECO:0007669"/>
    <property type="project" value="InterPro"/>
</dbReference>
<protein>
    <recommendedName>
        <fullName evidence="10">Endonuclease</fullName>
        <ecNumber evidence="10">3.1.30.-</ecNumber>
    </recommendedName>
</protein>
<organism evidence="13 14">
    <name type="scientific">candidate division WOR-3 bacterium</name>
    <dbReference type="NCBI Taxonomy" id="2052148"/>
    <lineage>
        <taxon>Bacteria</taxon>
        <taxon>Bacteria division WOR-3</taxon>
    </lineage>
</organism>
<dbReference type="EC" id="3.1.30.-" evidence="10"/>
<keyword evidence="6 10" id="KW-0378">Hydrolase</keyword>
<dbReference type="GO" id="GO:0004519">
    <property type="term" value="F:endonuclease activity"/>
    <property type="evidence" value="ECO:0007669"/>
    <property type="project" value="UniProtKB-UniRule"/>
</dbReference>
<keyword evidence="4 9" id="KW-0479">Metal-binding</keyword>
<sequence length="303" mass="34386">MDSTSTPEPAALDSSAFGLLLLHRSLRQEHSSLRRFPDSACLVAAFAAGLCSIAATRSESDTIRDNLHLRYGVAGPRCRVLDKRHFIINYEDRWRIAYWSAYLLTPGLLEGTAPRRNRFRPDPEVPEGTRSTLDDYKGSIFDRGHLAPAADFTRSREAMSTTFLLSNISPQYPNTNQGIWRDLENQIRSLARGMDSTWVVTGNLFMSRDSQPADPRLWITRRGRNRVAVPTHLFDAILAKDAAGRWCAYAFLVPNQSARNPNPTVAYRVSVDRLEELTGFDFFVRLDRATQERIESEIPAWPW</sequence>
<evidence type="ECO:0000256" key="4">
    <source>
        <dbReference type="ARBA" id="ARBA00022723"/>
    </source>
</evidence>
<dbReference type="InterPro" id="IPR040255">
    <property type="entry name" value="Non-specific_endonuclease"/>
</dbReference>
<evidence type="ECO:0000256" key="5">
    <source>
        <dbReference type="ARBA" id="ARBA00022759"/>
    </source>
</evidence>
<evidence type="ECO:0000256" key="9">
    <source>
        <dbReference type="PIRSR" id="PIRSR640255-2"/>
    </source>
</evidence>
<evidence type="ECO:0000256" key="10">
    <source>
        <dbReference type="RuleBase" id="RU366055"/>
    </source>
</evidence>
<dbReference type="Pfam" id="PF01223">
    <property type="entry name" value="Endonuclease_NS"/>
    <property type="match status" value="1"/>
</dbReference>
<dbReference type="AlphaFoldDB" id="A0A938BRS8"/>
<dbReference type="PANTHER" id="PTHR13966:SF5">
    <property type="entry name" value="ENDONUCLEASE G, MITOCHONDRIAL"/>
    <property type="match status" value="1"/>
</dbReference>
<keyword evidence="7" id="KW-0460">Magnesium</keyword>
<evidence type="ECO:0000256" key="8">
    <source>
        <dbReference type="PIRSR" id="PIRSR640255-1"/>
    </source>
</evidence>
<keyword evidence="3 10" id="KW-0540">Nuclease</keyword>
<dbReference type="InterPro" id="IPR044925">
    <property type="entry name" value="His-Me_finger_sf"/>
</dbReference>
<feature type="domain" description="ENPP1-3/EXOG-like endonuclease/phosphodiesterase" evidence="11">
    <location>
        <begin position="83"/>
        <end position="289"/>
    </location>
</feature>
<dbReference type="PROSITE" id="PS01070">
    <property type="entry name" value="NUCLEASE_NON_SPEC"/>
    <property type="match status" value="1"/>
</dbReference>
<evidence type="ECO:0000313" key="14">
    <source>
        <dbReference type="Proteomes" id="UP000779900"/>
    </source>
</evidence>
<comment type="similarity">
    <text evidence="2 10">Belongs to the DNA/RNA non-specific endonuclease family.</text>
</comment>
<evidence type="ECO:0000256" key="3">
    <source>
        <dbReference type="ARBA" id="ARBA00022722"/>
    </source>
</evidence>
<name>A0A938BRS8_UNCW3</name>
<feature type="active site" description="Proton acceptor" evidence="8">
    <location>
        <position position="145"/>
    </location>
</feature>
<evidence type="ECO:0000259" key="11">
    <source>
        <dbReference type="SMART" id="SM00477"/>
    </source>
</evidence>
<reference evidence="13" key="1">
    <citation type="submission" date="2019-03" db="EMBL/GenBank/DDBJ databases">
        <title>Lake Tanganyika Metagenome-Assembled Genomes (MAGs).</title>
        <authorList>
            <person name="Tran P."/>
        </authorList>
    </citation>
    <scope>NUCLEOTIDE SEQUENCE</scope>
    <source>
        <strain evidence="13">K_DeepCast_150m_m2_040</strain>
    </source>
</reference>
<dbReference type="Gene3D" id="3.40.570.10">
    <property type="entry name" value="Extracellular Endonuclease, subunit A"/>
    <property type="match status" value="1"/>
</dbReference>
<dbReference type="InterPro" id="IPR001604">
    <property type="entry name" value="Endo_G_ENPP1-like_dom"/>
</dbReference>
<comment type="cofactor">
    <cofactor evidence="1 10">
        <name>Mg(2+)</name>
        <dbReference type="ChEBI" id="CHEBI:18420"/>
    </cofactor>
</comment>
<dbReference type="SMART" id="SM00892">
    <property type="entry name" value="Endonuclease_NS"/>
    <property type="match status" value="1"/>
</dbReference>
<dbReference type="CDD" id="cd00091">
    <property type="entry name" value="NUC"/>
    <property type="match status" value="1"/>
</dbReference>
<dbReference type="EMBL" id="VGIR01000051">
    <property type="protein sequence ID" value="MBM3331935.1"/>
    <property type="molecule type" value="Genomic_DNA"/>
</dbReference>
<dbReference type="SUPFAM" id="SSF54060">
    <property type="entry name" value="His-Me finger endonucleases"/>
    <property type="match status" value="1"/>
</dbReference>
<dbReference type="InterPro" id="IPR018524">
    <property type="entry name" value="DNA/RNA_endonuclease_AS"/>
</dbReference>
<gene>
    <name evidence="13" type="ORF">FJY68_08825</name>
</gene>
<feature type="domain" description="DNA/RNA non-specific endonuclease/pyrophosphatase/phosphodiesterase" evidence="12">
    <location>
        <begin position="82"/>
        <end position="289"/>
    </location>
</feature>
<dbReference type="GO" id="GO:0046872">
    <property type="term" value="F:metal ion binding"/>
    <property type="evidence" value="ECO:0007669"/>
    <property type="project" value="UniProtKB-KW"/>
</dbReference>
<comment type="caution">
    <text evidence="13">The sequence shown here is derived from an EMBL/GenBank/DDBJ whole genome shotgun (WGS) entry which is preliminary data.</text>
</comment>
<evidence type="ECO:0000256" key="6">
    <source>
        <dbReference type="ARBA" id="ARBA00022801"/>
    </source>
</evidence>
<dbReference type="GO" id="GO:0016787">
    <property type="term" value="F:hydrolase activity"/>
    <property type="evidence" value="ECO:0007669"/>
    <property type="project" value="UniProtKB-KW"/>
</dbReference>
<dbReference type="Proteomes" id="UP000779900">
    <property type="component" value="Unassembled WGS sequence"/>
</dbReference>